<evidence type="ECO:0000313" key="2">
    <source>
        <dbReference type="EMBL" id="QDA58817.1"/>
    </source>
</evidence>
<keyword evidence="3" id="KW-1185">Reference proteome</keyword>
<name>A0A5B7ZVE8_9BACT</name>
<dbReference type="EMBL" id="CP040896">
    <property type="protein sequence ID" value="QDA58817.1"/>
    <property type="molecule type" value="Genomic_DNA"/>
</dbReference>
<protein>
    <submittedName>
        <fullName evidence="2">Uncharacterized protein</fullName>
    </submittedName>
</protein>
<dbReference type="KEGG" id="hyj:FHG12_01300"/>
<feature type="region of interest" description="Disordered" evidence="1">
    <location>
        <begin position="1"/>
        <end position="23"/>
    </location>
</feature>
<organism evidence="2 3">
    <name type="scientific">Hymenobacter jejuensis</name>
    <dbReference type="NCBI Taxonomy" id="2502781"/>
    <lineage>
        <taxon>Bacteria</taxon>
        <taxon>Pseudomonadati</taxon>
        <taxon>Bacteroidota</taxon>
        <taxon>Cytophagia</taxon>
        <taxon>Cytophagales</taxon>
        <taxon>Hymenobacteraceae</taxon>
        <taxon>Hymenobacter</taxon>
    </lineage>
</organism>
<dbReference type="Proteomes" id="UP000305398">
    <property type="component" value="Chromosome"/>
</dbReference>
<dbReference type="AlphaFoldDB" id="A0A5B7ZVE8"/>
<reference evidence="2 3" key="1">
    <citation type="submission" date="2019-06" db="EMBL/GenBank/DDBJ databases">
        <authorList>
            <person name="Srinivasan S."/>
        </authorList>
    </citation>
    <scope>NUCLEOTIDE SEQUENCE [LARGE SCALE GENOMIC DNA]</scope>
    <source>
        <strain evidence="2 3">17J68-5</strain>
    </source>
</reference>
<feature type="region of interest" description="Disordered" evidence="1">
    <location>
        <begin position="36"/>
        <end position="55"/>
    </location>
</feature>
<proteinExistence type="predicted"/>
<evidence type="ECO:0000313" key="3">
    <source>
        <dbReference type="Proteomes" id="UP000305398"/>
    </source>
</evidence>
<accession>A0A5B7ZVE8</accession>
<evidence type="ECO:0000256" key="1">
    <source>
        <dbReference type="SAM" id="MobiDB-lite"/>
    </source>
</evidence>
<gene>
    <name evidence="2" type="ORF">FHG12_01300</name>
</gene>
<sequence>MSYAASFPLDQNTGRATSASLSDAASASATASTKIPFLPKLPSTDQPRGDRPDRRSYEAFVDYYIACYKRS</sequence>
<dbReference type="RefSeq" id="WP_139513817.1">
    <property type="nucleotide sequence ID" value="NZ_CP040896.1"/>
</dbReference>